<feature type="transmembrane region" description="Helical" evidence="2">
    <location>
        <begin position="308"/>
        <end position="326"/>
    </location>
</feature>
<organism evidence="4 5">
    <name type="scientific">Geodia barretti</name>
    <name type="common">Barrett's horny sponge</name>
    <dbReference type="NCBI Taxonomy" id="519541"/>
    <lineage>
        <taxon>Eukaryota</taxon>
        <taxon>Metazoa</taxon>
        <taxon>Porifera</taxon>
        <taxon>Demospongiae</taxon>
        <taxon>Heteroscleromorpha</taxon>
        <taxon>Tetractinellida</taxon>
        <taxon>Astrophorina</taxon>
        <taxon>Geodiidae</taxon>
        <taxon>Geodia</taxon>
    </lineage>
</organism>
<evidence type="ECO:0000256" key="1">
    <source>
        <dbReference type="SAM" id="MobiDB-lite"/>
    </source>
</evidence>
<feature type="region of interest" description="Disordered" evidence="1">
    <location>
        <begin position="633"/>
        <end position="682"/>
    </location>
</feature>
<sequence>MNGSSLPRLCLLLVLVAVGPANSSLRLYVTPDSSSSPCPPTTTCYTLQHYTQNSSSYFVPGATLLFLPGTHSICSPVHVHQSAASEEPLQLLGMEDETIISCEVPLSLSFTNYSSLTLSQLVISGCGTRQQPALLFNSVQSLQLTSLRILNSLSTDVLAVGVANVSITDSSFSAGDENANTTVVGQCSNNKAGTLCDGCREGLSLTLGHPTCRQCSNEHLSLLFVFVLSGPLILAFIMILDLTVARGTINGLLFYANIVWINRYLFFNSQGTSFAFVFLAWLNLDLGVATCFYDGLDMYALTWLQYGFPLYVCLLALLLVALSHWFPRHLWLTKILASNSTSVLATVFLLTYTKILRNIVNSLRATRVEMNQQPKLVWALDGNYEYLGTPHVVLFTAAILLIVILWLPYTLTLLLGHRILPKLSRNRFTDNVRCVLETYHSPLMPHKRFWVGLLLLARSVLLLASALVPSDRETLNLLLTLLLSLLLLYLLTKWGSVYRNRHVGQLEASFVLNVAVLAAVEMYTVSSGVERRIAVIQTSTFVVFIKFLVVLMYHVYSRVCHVGCVKDFETKMRQLLPKWLLVNNPKQVRTISLTESLRIQGIDSNEGGPSLDSQSLPSTMSWAGGGVCEGQGTFSSGTEQVGNSNIASTVRREAEKETELSQVRRQTNENAPRAKNAPGTTA</sequence>
<feature type="transmembrane region" description="Helical" evidence="2">
    <location>
        <begin position="392"/>
        <end position="415"/>
    </location>
</feature>
<dbReference type="AlphaFoldDB" id="A0AA35SLK9"/>
<keyword evidence="3" id="KW-0732">Signal</keyword>
<feature type="chain" id="PRO_5041221095" evidence="3">
    <location>
        <begin position="24"/>
        <end position="682"/>
    </location>
</feature>
<feature type="transmembrane region" description="Helical" evidence="2">
    <location>
        <begin position="449"/>
        <end position="468"/>
    </location>
</feature>
<gene>
    <name evidence="4" type="ORF">GBAR_LOCUS18292</name>
</gene>
<evidence type="ECO:0000313" key="5">
    <source>
        <dbReference type="Proteomes" id="UP001174909"/>
    </source>
</evidence>
<keyword evidence="2" id="KW-1133">Transmembrane helix</keyword>
<reference evidence="4" key="1">
    <citation type="submission" date="2023-03" db="EMBL/GenBank/DDBJ databases">
        <authorList>
            <person name="Steffen K."/>
            <person name="Cardenas P."/>
        </authorList>
    </citation>
    <scope>NUCLEOTIDE SEQUENCE</scope>
</reference>
<accession>A0AA35SLK9</accession>
<evidence type="ECO:0000313" key="4">
    <source>
        <dbReference type="EMBL" id="CAI8032355.1"/>
    </source>
</evidence>
<dbReference type="EMBL" id="CASHTH010002598">
    <property type="protein sequence ID" value="CAI8032355.1"/>
    <property type="molecule type" value="Genomic_DNA"/>
</dbReference>
<feature type="compositionally biased region" description="Polar residues" evidence="1">
    <location>
        <begin position="660"/>
        <end position="670"/>
    </location>
</feature>
<feature type="compositionally biased region" description="Basic and acidic residues" evidence="1">
    <location>
        <begin position="650"/>
        <end position="659"/>
    </location>
</feature>
<dbReference type="SUPFAM" id="SSF51126">
    <property type="entry name" value="Pectin lyase-like"/>
    <property type="match status" value="1"/>
</dbReference>
<feature type="signal peptide" evidence="3">
    <location>
        <begin position="1"/>
        <end position="23"/>
    </location>
</feature>
<feature type="compositionally biased region" description="Polar residues" evidence="1">
    <location>
        <begin position="633"/>
        <end position="648"/>
    </location>
</feature>
<name>A0AA35SLK9_GEOBA</name>
<keyword evidence="2" id="KW-0472">Membrane</keyword>
<evidence type="ECO:0000256" key="3">
    <source>
        <dbReference type="SAM" id="SignalP"/>
    </source>
</evidence>
<comment type="caution">
    <text evidence="4">The sequence shown here is derived from an EMBL/GenBank/DDBJ whole genome shotgun (WGS) entry which is preliminary data.</text>
</comment>
<feature type="transmembrane region" description="Helical" evidence="2">
    <location>
        <begin position="220"/>
        <end position="240"/>
    </location>
</feature>
<evidence type="ECO:0000256" key="2">
    <source>
        <dbReference type="SAM" id="Phobius"/>
    </source>
</evidence>
<proteinExistence type="predicted"/>
<dbReference type="Proteomes" id="UP001174909">
    <property type="component" value="Unassembled WGS sequence"/>
</dbReference>
<keyword evidence="5" id="KW-1185">Reference proteome</keyword>
<protein>
    <submittedName>
        <fullName evidence="4">Uncharacterized protein</fullName>
    </submittedName>
</protein>
<feature type="transmembrane region" description="Helical" evidence="2">
    <location>
        <begin position="273"/>
        <end position="296"/>
    </location>
</feature>
<keyword evidence="2" id="KW-0812">Transmembrane</keyword>
<feature type="transmembrane region" description="Helical" evidence="2">
    <location>
        <begin position="535"/>
        <end position="556"/>
    </location>
</feature>
<dbReference type="InterPro" id="IPR011050">
    <property type="entry name" value="Pectin_lyase_fold/virulence"/>
</dbReference>
<feature type="transmembrane region" description="Helical" evidence="2">
    <location>
        <begin position="474"/>
        <end position="491"/>
    </location>
</feature>
<feature type="transmembrane region" description="Helical" evidence="2">
    <location>
        <begin position="247"/>
        <end position="267"/>
    </location>
</feature>
<feature type="transmembrane region" description="Helical" evidence="2">
    <location>
        <begin position="503"/>
        <end position="523"/>
    </location>
</feature>